<evidence type="ECO:0008006" key="4">
    <source>
        <dbReference type="Google" id="ProtNLM"/>
    </source>
</evidence>
<organism evidence="2 3">
    <name type="scientific">Panicum virgatum</name>
    <name type="common">Blackwell switchgrass</name>
    <dbReference type="NCBI Taxonomy" id="38727"/>
    <lineage>
        <taxon>Eukaryota</taxon>
        <taxon>Viridiplantae</taxon>
        <taxon>Streptophyta</taxon>
        <taxon>Embryophyta</taxon>
        <taxon>Tracheophyta</taxon>
        <taxon>Spermatophyta</taxon>
        <taxon>Magnoliopsida</taxon>
        <taxon>Liliopsida</taxon>
        <taxon>Poales</taxon>
        <taxon>Poaceae</taxon>
        <taxon>PACMAD clade</taxon>
        <taxon>Panicoideae</taxon>
        <taxon>Panicodae</taxon>
        <taxon>Paniceae</taxon>
        <taxon>Panicinae</taxon>
        <taxon>Panicum</taxon>
        <taxon>Panicum sect. Hiantes</taxon>
    </lineage>
</organism>
<dbReference type="EMBL" id="CM029044">
    <property type="protein sequence ID" value="KAG2606714.1"/>
    <property type="molecule type" value="Genomic_DNA"/>
</dbReference>
<accession>A0A8T0TC83</accession>
<keyword evidence="1" id="KW-0732">Signal</keyword>
<evidence type="ECO:0000256" key="1">
    <source>
        <dbReference type="SAM" id="SignalP"/>
    </source>
</evidence>
<feature type="signal peptide" evidence="1">
    <location>
        <begin position="1"/>
        <end position="22"/>
    </location>
</feature>
<sequence length="94" mass="10079">MSKVQSFSSAASALWMVPCMVALDAAQLSISMAQRRWPASGRTSSALPTGTGHRCLSLARPPGNKLLDDLQLQDQTHIPQRRPAPVALVHGTEC</sequence>
<dbReference type="Proteomes" id="UP000823388">
    <property type="component" value="Chromosome 4N"/>
</dbReference>
<feature type="chain" id="PRO_5035919276" description="Secreted protein" evidence="1">
    <location>
        <begin position="23"/>
        <end position="94"/>
    </location>
</feature>
<dbReference type="AlphaFoldDB" id="A0A8T0TC83"/>
<reference evidence="2" key="1">
    <citation type="submission" date="2020-05" db="EMBL/GenBank/DDBJ databases">
        <title>WGS assembly of Panicum virgatum.</title>
        <authorList>
            <person name="Lovell J.T."/>
            <person name="Jenkins J."/>
            <person name="Shu S."/>
            <person name="Juenger T.E."/>
            <person name="Schmutz J."/>
        </authorList>
    </citation>
    <scope>NUCLEOTIDE SEQUENCE</scope>
    <source>
        <strain evidence="2">AP13</strain>
    </source>
</reference>
<comment type="caution">
    <text evidence="2">The sequence shown here is derived from an EMBL/GenBank/DDBJ whole genome shotgun (WGS) entry which is preliminary data.</text>
</comment>
<proteinExistence type="predicted"/>
<evidence type="ECO:0000313" key="2">
    <source>
        <dbReference type="EMBL" id="KAG2606714.1"/>
    </source>
</evidence>
<name>A0A8T0TC83_PANVG</name>
<protein>
    <recommendedName>
        <fullName evidence="4">Secreted protein</fullName>
    </recommendedName>
</protein>
<evidence type="ECO:0000313" key="3">
    <source>
        <dbReference type="Proteomes" id="UP000823388"/>
    </source>
</evidence>
<gene>
    <name evidence="2" type="ORF">PVAP13_4NG212062</name>
</gene>
<keyword evidence="3" id="KW-1185">Reference proteome</keyword>